<dbReference type="Proteomes" id="UP000663181">
    <property type="component" value="Chromosome"/>
</dbReference>
<dbReference type="RefSeq" id="WP_188798600.1">
    <property type="nucleotide sequence ID" value="NZ_BMIZ01000001.1"/>
</dbReference>
<accession>A0ABX7GYW8</accession>
<protein>
    <submittedName>
        <fullName evidence="2">Uncharacterized protein</fullName>
    </submittedName>
</protein>
<reference evidence="2 3" key="1">
    <citation type="submission" date="2020-10" db="EMBL/GenBank/DDBJ databases">
        <title>Phylogeny of dyella-like bacteria.</title>
        <authorList>
            <person name="Fu J."/>
        </authorList>
    </citation>
    <scope>NUCLEOTIDE SEQUENCE [LARGE SCALE GENOMIC DNA]</scope>
    <source>
        <strain evidence="2 3">DHOB09</strain>
    </source>
</reference>
<feature type="transmembrane region" description="Helical" evidence="1">
    <location>
        <begin position="12"/>
        <end position="36"/>
    </location>
</feature>
<evidence type="ECO:0000313" key="3">
    <source>
        <dbReference type="Proteomes" id="UP000663181"/>
    </source>
</evidence>
<proteinExistence type="predicted"/>
<organism evidence="2 3">
    <name type="scientific">Dyella caseinilytica</name>
    <dbReference type="NCBI Taxonomy" id="1849581"/>
    <lineage>
        <taxon>Bacteria</taxon>
        <taxon>Pseudomonadati</taxon>
        <taxon>Pseudomonadota</taxon>
        <taxon>Gammaproteobacteria</taxon>
        <taxon>Lysobacterales</taxon>
        <taxon>Rhodanobacteraceae</taxon>
        <taxon>Dyella</taxon>
    </lineage>
</organism>
<evidence type="ECO:0000256" key="1">
    <source>
        <dbReference type="SAM" id="Phobius"/>
    </source>
</evidence>
<sequence length="120" mass="12796">MKFLFDALIRGVSAFIVSTLGWAAISVSIFVGYHIYGCHAGDALGALIILAAFWWPIPFLMLIASSFIALVAMVTPPFSAKRCICATPIIAITGIALFVASYTAAIITTPSLDCTIRWAP</sequence>
<keyword evidence="1" id="KW-0472">Membrane</keyword>
<keyword evidence="3" id="KW-1185">Reference proteome</keyword>
<name>A0ABX7GYW8_9GAMM</name>
<feature type="transmembrane region" description="Helical" evidence="1">
    <location>
        <begin position="48"/>
        <end position="72"/>
    </location>
</feature>
<gene>
    <name evidence="2" type="ORF">ISN74_06725</name>
</gene>
<keyword evidence="1" id="KW-0812">Transmembrane</keyword>
<feature type="transmembrane region" description="Helical" evidence="1">
    <location>
        <begin position="84"/>
        <end position="107"/>
    </location>
</feature>
<keyword evidence="1" id="KW-1133">Transmembrane helix</keyword>
<evidence type="ECO:0000313" key="2">
    <source>
        <dbReference type="EMBL" id="QRN55029.1"/>
    </source>
</evidence>
<dbReference type="EMBL" id="CP064030">
    <property type="protein sequence ID" value="QRN55029.1"/>
    <property type="molecule type" value="Genomic_DNA"/>
</dbReference>